<dbReference type="InterPro" id="IPR016169">
    <property type="entry name" value="FAD-bd_PCMH_sub2"/>
</dbReference>
<dbReference type="UniPathway" id="UPA00219"/>
<dbReference type="Gene3D" id="3.30.43.10">
    <property type="entry name" value="Uridine Diphospho-n-acetylenolpyruvylglucosamine Reductase, domain 2"/>
    <property type="match status" value="1"/>
</dbReference>
<keyword evidence="1" id="KW-0132">Cell division</keyword>
<keyword evidence="1" id="KW-0963">Cytoplasm</keyword>
<dbReference type="Gene3D" id="3.30.465.10">
    <property type="match status" value="1"/>
</dbReference>
<keyword evidence="1" id="KW-0521">NADP</keyword>
<dbReference type="GeneID" id="56440700"/>
<comment type="similarity">
    <text evidence="1">Belongs to the MurB family.</text>
</comment>
<keyword evidence="1" id="KW-0573">Peptidoglycan synthesis</keyword>
<dbReference type="GO" id="GO:0008360">
    <property type="term" value="P:regulation of cell shape"/>
    <property type="evidence" value="ECO:0007669"/>
    <property type="project" value="UniProtKB-KW"/>
</dbReference>
<dbReference type="GO" id="GO:0005829">
    <property type="term" value="C:cytosol"/>
    <property type="evidence" value="ECO:0007669"/>
    <property type="project" value="TreeGrafter"/>
</dbReference>
<keyword evidence="1" id="KW-0133">Cell shape</keyword>
<keyword evidence="1" id="KW-0285">Flavoprotein</keyword>
<dbReference type="PANTHER" id="PTHR21071">
    <property type="entry name" value="UDP-N-ACETYLENOLPYRUVOYLGLUCOSAMINE REDUCTASE"/>
    <property type="match status" value="1"/>
</dbReference>
<keyword evidence="3" id="KW-1185">Reference proteome</keyword>
<organism evidence="2 3">
    <name type="scientific">Brachyspira pilosicoli P43/6/78</name>
    <dbReference type="NCBI Taxonomy" id="1042417"/>
    <lineage>
        <taxon>Bacteria</taxon>
        <taxon>Pseudomonadati</taxon>
        <taxon>Spirochaetota</taxon>
        <taxon>Spirochaetia</taxon>
        <taxon>Brachyspirales</taxon>
        <taxon>Brachyspiraceae</taxon>
        <taxon>Brachyspira</taxon>
    </lineage>
</organism>
<evidence type="ECO:0000313" key="2">
    <source>
        <dbReference type="EMBL" id="AGA66154.1"/>
    </source>
</evidence>
<dbReference type="EC" id="1.3.1.98" evidence="1"/>
<name>A0A3B6VLY5_BRAPL</name>
<comment type="pathway">
    <text evidence="1">Cell wall biogenesis; peptidoglycan biosynthesis.</text>
</comment>
<evidence type="ECO:0000313" key="3">
    <source>
        <dbReference type="Proteomes" id="UP000010793"/>
    </source>
</evidence>
<comment type="caution">
    <text evidence="1">Lacks conserved residue(s) required for the propagation of feature annotation.</text>
</comment>
<dbReference type="GO" id="GO:0009252">
    <property type="term" value="P:peptidoglycan biosynthetic process"/>
    <property type="evidence" value="ECO:0007669"/>
    <property type="project" value="UniProtKB-UniRule"/>
</dbReference>
<dbReference type="SUPFAM" id="SSF56176">
    <property type="entry name" value="FAD-binding/transporter-associated domain-like"/>
    <property type="match status" value="1"/>
</dbReference>
<dbReference type="GO" id="GO:0071555">
    <property type="term" value="P:cell wall organization"/>
    <property type="evidence" value="ECO:0007669"/>
    <property type="project" value="UniProtKB-KW"/>
</dbReference>
<protein>
    <recommendedName>
        <fullName evidence="1">UDP-N-acetylenolpyruvoylglucosamine reductase</fullName>
        <ecNumber evidence="1">1.3.1.98</ecNumber>
    </recommendedName>
    <alternativeName>
        <fullName evidence="1">UDP-N-acetylmuramate dehydrogenase</fullName>
    </alternativeName>
</protein>
<dbReference type="InterPro" id="IPR003170">
    <property type="entry name" value="MurB"/>
</dbReference>
<sequence>MQKNYQALEDFLQENKVTYNKNRPFKECTSFSVGGIVDLYVTVKNIDELLSLLVFLNKNNIKYFVIKDKNKFLVSDEGYEGVIISMEGSFEDFEFLDDCVLKANSSAILERLSHEARIRNLSGLEFVALVNSRIESAIYGELESFGMSFMDIVETLTVLYQDLMIIKDISKNEYLSSSREIKDNMIILSATLRLEKDSPESIDNRIDWFRYIRGSVAPMEANIGPVFEDFDNIKAYEMVERVGGLDMKAGTMRWHKRFPNYIVNECHYIDNCSTDMSKASDVLSLIDDTKKKIEQHYALNPKINIKLLS</sequence>
<gene>
    <name evidence="1" type="primary">murB</name>
    <name evidence="2" type="ORF">BPP43_04380</name>
</gene>
<dbReference type="GO" id="GO:0050660">
    <property type="term" value="F:flavin adenine dinucleotide binding"/>
    <property type="evidence" value="ECO:0007669"/>
    <property type="project" value="InterPro"/>
</dbReference>
<keyword evidence="1" id="KW-0274">FAD</keyword>
<dbReference type="PANTHER" id="PTHR21071:SF4">
    <property type="entry name" value="UDP-N-ACETYLENOLPYRUVOYLGLUCOSAMINE REDUCTASE"/>
    <property type="match status" value="1"/>
</dbReference>
<keyword evidence="1" id="KW-0560">Oxidoreductase</keyword>
<comment type="cofactor">
    <cofactor evidence="1">
        <name>FAD</name>
        <dbReference type="ChEBI" id="CHEBI:57692"/>
    </cofactor>
</comment>
<dbReference type="SUPFAM" id="SSF56194">
    <property type="entry name" value="Uridine diphospho-N-Acetylenolpyruvylglucosamine reductase, MurB, C-terminal domain"/>
    <property type="match status" value="1"/>
</dbReference>
<reference evidence="2 3" key="1">
    <citation type="journal article" date="2013" name="Genome Announc.">
        <title>Complete Genome Sequence of the Porcine Strain Brachyspira pilosicoli P43/6/78(T.).</title>
        <authorList>
            <person name="Lin C."/>
            <person name="den Bakker H.C."/>
            <person name="Suzuki H."/>
            <person name="Lefebure T."/>
            <person name="Ponnala L."/>
            <person name="Sun Q."/>
            <person name="Stanhope M.J."/>
            <person name="Wiedmann M."/>
            <person name="Duhamel G.E."/>
        </authorList>
    </citation>
    <scope>NUCLEOTIDE SEQUENCE [LARGE SCALE GENOMIC DNA]</scope>
    <source>
        <strain evidence="2 3">P43/6/78</strain>
    </source>
</reference>
<dbReference type="AlphaFoldDB" id="A0A3B6VLY5"/>
<comment type="subcellular location">
    <subcellularLocation>
        <location evidence="1">Cytoplasm</location>
    </subcellularLocation>
</comment>
<dbReference type="HAMAP" id="MF_00037">
    <property type="entry name" value="MurB"/>
    <property type="match status" value="1"/>
</dbReference>
<dbReference type="InterPro" id="IPR016167">
    <property type="entry name" value="FAD-bd_PCMH_sub1"/>
</dbReference>
<comment type="catalytic activity">
    <reaction evidence="1">
        <text>UDP-N-acetyl-alpha-D-muramate + NADP(+) = UDP-N-acetyl-3-O-(1-carboxyvinyl)-alpha-D-glucosamine + NADPH + H(+)</text>
        <dbReference type="Rhea" id="RHEA:12248"/>
        <dbReference type="ChEBI" id="CHEBI:15378"/>
        <dbReference type="ChEBI" id="CHEBI:57783"/>
        <dbReference type="ChEBI" id="CHEBI:58349"/>
        <dbReference type="ChEBI" id="CHEBI:68483"/>
        <dbReference type="ChEBI" id="CHEBI:70757"/>
        <dbReference type="EC" id="1.3.1.98"/>
    </reaction>
</comment>
<evidence type="ECO:0000256" key="1">
    <source>
        <dbReference type="HAMAP-Rule" id="MF_00037"/>
    </source>
</evidence>
<dbReference type="GO" id="GO:0008762">
    <property type="term" value="F:UDP-N-acetylmuramate dehydrogenase activity"/>
    <property type="evidence" value="ECO:0007669"/>
    <property type="project" value="UniProtKB-UniRule"/>
</dbReference>
<proteinExistence type="inferred from homology"/>
<dbReference type="GO" id="GO:0051301">
    <property type="term" value="P:cell division"/>
    <property type="evidence" value="ECO:0007669"/>
    <property type="project" value="UniProtKB-KW"/>
</dbReference>
<accession>A0A3B6VLY5</accession>
<dbReference type="KEGG" id="bpip:BPP43_04380"/>
<keyword evidence="1" id="KW-0961">Cell wall biogenesis/degradation</keyword>
<dbReference type="Proteomes" id="UP000010793">
    <property type="component" value="Chromosome"/>
</dbReference>
<dbReference type="RefSeq" id="WP_013245075.1">
    <property type="nucleotide sequence ID" value="NC_019908.1"/>
</dbReference>
<dbReference type="InterPro" id="IPR036635">
    <property type="entry name" value="MurB_C_sf"/>
</dbReference>
<comment type="function">
    <text evidence="1">Cell wall formation.</text>
</comment>
<dbReference type="InterPro" id="IPR036318">
    <property type="entry name" value="FAD-bd_PCMH-like_sf"/>
</dbReference>
<keyword evidence="1" id="KW-0131">Cell cycle</keyword>
<dbReference type="EMBL" id="CP002873">
    <property type="protein sequence ID" value="AGA66154.1"/>
    <property type="molecule type" value="Genomic_DNA"/>
</dbReference>